<keyword evidence="3" id="KW-1185">Reference proteome</keyword>
<dbReference type="AlphaFoldDB" id="A0A1A9VHW6"/>
<name>A0A1A9VHW6_GLOAU</name>
<evidence type="ECO:0008006" key="4">
    <source>
        <dbReference type="Google" id="ProtNLM"/>
    </source>
</evidence>
<accession>A0A1A9VHW6</accession>
<dbReference type="EnsemblMetazoa" id="GAUT038002-RA">
    <property type="protein sequence ID" value="GAUT038002-PA"/>
    <property type="gene ID" value="GAUT038002"/>
</dbReference>
<dbReference type="Proteomes" id="UP000078200">
    <property type="component" value="Unassembled WGS sequence"/>
</dbReference>
<evidence type="ECO:0000313" key="2">
    <source>
        <dbReference type="EnsemblMetazoa" id="GAUT038002-PA"/>
    </source>
</evidence>
<feature type="chain" id="PRO_5008399398" description="Attacin C-terminal domain-containing protein" evidence="1">
    <location>
        <begin position="35"/>
        <end position="142"/>
    </location>
</feature>
<keyword evidence="1" id="KW-0732">Signal</keyword>
<sequence>FKVNVKISKLAFKGGLKLSLLLSLLSFKPISTEAEHDAGARNRLGFLPPTNLDGPHNHGLFILLNGRPHHALSARLDGHTVQEPPFFFLGTRHSGSKLLRHSGRRASSDGYSYREWQRSGNLPLSNTGYVPMLGTPDGPDTR</sequence>
<reference evidence="2" key="1">
    <citation type="submission" date="2020-05" db="UniProtKB">
        <authorList>
            <consortium name="EnsemblMetazoa"/>
        </authorList>
    </citation>
    <scope>IDENTIFICATION</scope>
    <source>
        <strain evidence="2">TTRI</strain>
    </source>
</reference>
<organism evidence="2 3">
    <name type="scientific">Glossina austeni</name>
    <name type="common">Savannah tsetse fly</name>
    <dbReference type="NCBI Taxonomy" id="7395"/>
    <lineage>
        <taxon>Eukaryota</taxon>
        <taxon>Metazoa</taxon>
        <taxon>Ecdysozoa</taxon>
        <taxon>Arthropoda</taxon>
        <taxon>Hexapoda</taxon>
        <taxon>Insecta</taxon>
        <taxon>Pterygota</taxon>
        <taxon>Neoptera</taxon>
        <taxon>Endopterygota</taxon>
        <taxon>Diptera</taxon>
        <taxon>Brachycera</taxon>
        <taxon>Muscomorpha</taxon>
        <taxon>Hippoboscoidea</taxon>
        <taxon>Glossinidae</taxon>
        <taxon>Glossina</taxon>
    </lineage>
</organism>
<evidence type="ECO:0000313" key="3">
    <source>
        <dbReference type="Proteomes" id="UP000078200"/>
    </source>
</evidence>
<feature type="signal peptide" evidence="1">
    <location>
        <begin position="1"/>
        <end position="34"/>
    </location>
</feature>
<evidence type="ECO:0000256" key="1">
    <source>
        <dbReference type="SAM" id="SignalP"/>
    </source>
</evidence>
<protein>
    <recommendedName>
        <fullName evidence="4">Attacin C-terminal domain-containing protein</fullName>
    </recommendedName>
</protein>
<dbReference type="VEuPathDB" id="VectorBase:GAUT038002"/>
<proteinExistence type="predicted"/>